<dbReference type="RefSeq" id="XP_018322444.1">
    <property type="nucleotide sequence ID" value="XM_018466942.1"/>
</dbReference>
<protein>
    <submittedName>
        <fullName evidence="6 7">DNA repair protein xrcc4-like isoform X1</fullName>
    </submittedName>
</protein>
<dbReference type="InterPro" id="IPR010585">
    <property type="entry name" value="DNA_repair_prot_XRCC4"/>
</dbReference>
<dbReference type="OrthoDB" id="8064436at2759"/>
<evidence type="ECO:0000259" key="3">
    <source>
        <dbReference type="Pfam" id="PF06632"/>
    </source>
</evidence>
<keyword evidence="5" id="KW-1185">Reference proteome</keyword>
<proteinExistence type="predicted"/>
<feature type="domain" description="XRCC4 N-terminal" evidence="3">
    <location>
        <begin position="18"/>
        <end position="100"/>
    </location>
</feature>
<dbReference type="STRING" id="224129.A0A1W4WPP6"/>
<evidence type="ECO:0000313" key="5">
    <source>
        <dbReference type="Proteomes" id="UP000192223"/>
    </source>
</evidence>
<gene>
    <name evidence="6 7 8" type="primary">LOC108735112</name>
</gene>
<dbReference type="PANTHER" id="PTHR28559:SF1">
    <property type="entry name" value="DNA REPAIR PROTEIN XRCC4"/>
    <property type="match status" value="1"/>
</dbReference>
<name>A0A1W4WPP6_AGRPL</name>
<organism evidence="5 6">
    <name type="scientific">Agrilus planipennis</name>
    <name type="common">Emerald ash borer</name>
    <name type="synonym">Agrilus marcopoli</name>
    <dbReference type="NCBI Taxonomy" id="224129"/>
    <lineage>
        <taxon>Eukaryota</taxon>
        <taxon>Metazoa</taxon>
        <taxon>Ecdysozoa</taxon>
        <taxon>Arthropoda</taxon>
        <taxon>Hexapoda</taxon>
        <taxon>Insecta</taxon>
        <taxon>Pterygota</taxon>
        <taxon>Neoptera</taxon>
        <taxon>Endopterygota</taxon>
        <taxon>Coleoptera</taxon>
        <taxon>Polyphaga</taxon>
        <taxon>Elateriformia</taxon>
        <taxon>Buprestoidea</taxon>
        <taxon>Buprestidae</taxon>
        <taxon>Agrilinae</taxon>
        <taxon>Agrilus</taxon>
    </lineage>
</organism>
<dbReference type="GO" id="GO:0003677">
    <property type="term" value="F:DNA binding"/>
    <property type="evidence" value="ECO:0007669"/>
    <property type="project" value="InterPro"/>
</dbReference>
<evidence type="ECO:0000259" key="4">
    <source>
        <dbReference type="Pfam" id="PF21924"/>
    </source>
</evidence>
<evidence type="ECO:0000313" key="7">
    <source>
        <dbReference type="RefSeq" id="XP_018322443.1"/>
    </source>
</evidence>
<dbReference type="InterPro" id="IPR014751">
    <property type="entry name" value="XRCC4-like_C"/>
</dbReference>
<reference evidence="6 7" key="1">
    <citation type="submission" date="2025-04" db="UniProtKB">
        <authorList>
            <consortium name="RefSeq"/>
        </authorList>
    </citation>
    <scope>IDENTIFICATION</scope>
    <source>
        <tissue evidence="6 7">Entire body</tissue>
    </source>
</reference>
<dbReference type="GO" id="GO:0032807">
    <property type="term" value="C:DNA ligase IV complex"/>
    <property type="evidence" value="ECO:0007669"/>
    <property type="project" value="TreeGrafter"/>
</dbReference>
<feature type="compositionally biased region" description="Low complexity" evidence="2">
    <location>
        <begin position="269"/>
        <end position="280"/>
    </location>
</feature>
<feature type="region of interest" description="Disordered" evidence="2">
    <location>
        <begin position="197"/>
        <end position="281"/>
    </location>
</feature>
<feature type="coiled-coil region" evidence="1">
    <location>
        <begin position="112"/>
        <end position="167"/>
    </location>
</feature>
<sequence>MSTEKLFTTQINGNPSKLKICWCDNYFQLTILEADSAWTAMIPKDKLPEIAIQLDQDCESYNKALYSYLFNPEDSTNISFAVQNKSFIIHKQIEGGFRVKFFYTPLEKKEYHNCAEELLDELLTKNSFYENQISSLQQLLEKEIKERTSISEKYEEFQKDIENKEKTLYSSFVLLLNEKKKRIQYLTELLDSNRNSDLSVNDNKVVSKKEKENEGDSDLGDNVIRKKKTNSKKETISDSESNDSAQNSSKESAYDTDEEKDNKIKSLHKSSSIHEPSSSKNDVVSLFQDYSHTVVLPPKRRKNGNEDTTDIEEHNSFKLNVYDAKTQPFEVNPIKDEEESPIEFGTQDILDRM</sequence>
<evidence type="ECO:0000313" key="8">
    <source>
        <dbReference type="RefSeq" id="XP_018322444.1"/>
    </source>
</evidence>
<evidence type="ECO:0000256" key="2">
    <source>
        <dbReference type="SAM" id="MobiDB-lite"/>
    </source>
</evidence>
<evidence type="ECO:0000313" key="6">
    <source>
        <dbReference type="RefSeq" id="XP_018322442.1"/>
    </source>
</evidence>
<dbReference type="AlphaFoldDB" id="A0A1W4WPP6"/>
<feature type="compositionally biased region" description="Basic and acidic residues" evidence="2">
    <location>
        <begin position="205"/>
        <end position="214"/>
    </location>
</feature>
<dbReference type="GO" id="GO:0005958">
    <property type="term" value="C:DNA-dependent protein kinase-DNA ligase 4 complex"/>
    <property type="evidence" value="ECO:0007669"/>
    <property type="project" value="TreeGrafter"/>
</dbReference>
<dbReference type="Pfam" id="PF06632">
    <property type="entry name" value="XRCC4"/>
    <property type="match status" value="1"/>
</dbReference>
<dbReference type="InterPro" id="IPR053961">
    <property type="entry name" value="XRCC4_N"/>
</dbReference>
<feature type="domain" description="XRCC4 coiled-coil" evidence="4">
    <location>
        <begin position="125"/>
        <end position="185"/>
    </location>
</feature>
<dbReference type="Pfam" id="PF21924">
    <property type="entry name" value="XRCC4_CC"/>
    <property type="match status" value="1"/>
</dbReference>
<evidence type="ECO:0000256" key="1">
    <source>
        <dbReference type="SAM" id="Coils"/>
    </source>
</evidence>
<dbReference type="GO" id="GO:0010165">
    <property type="term" value="P:response to X-ray"/>
    <property type="evidence" value="ECO:0007669"/>
    <property type="project" value="TreeGrafter"/>
</dbReference>
<dbReference type="GO" id="GO:0006303">
    <property type="term" value="P:double-strand break repair via nonhomologous end joining"/>
    <property type="evidence" value="ECO:0007669"/>
    <property type="project" value="TreeGrafter"/>
</dbReference>
<dbReference type="SUPFAM" id="SSF58022">
    <property type="entry name" value="XRCC4, C-terminal oligomerization domain"/>
    <property type="match status" value="1"/>
</dbReference>
<accession>A0A1W4WPP6</accession>
<dbReference type="GO" id="GO:0006310">
    <property type="term" value="P:DNA recombination"/>
    <property type="evidence" value="ECO:0007669"/>
    <property type="project" value="InterPro"/>
</dbReference>
<dbReference type="PANTHER" id="PTHR28559">
    <property type="entry name" value="DNA REPAIR PROTEIN XRCC4"/>
    <property type="match status" value="1"/>
</dbReference>
<dbReference type="Gene3D" id="1.20.5.370">
    <property type="match status" value="1"/>
</dbReference>
<keyword evidence="1" id="KW-0175">Coiled coil</keyword>
<feature type="compositionally biased region" description="Polar residues" evidence="2">
    <location>
        <begin position="238"/>
        <end position="251"/>
    </location>
</feature>
<dbReference type="Proteomes" id="UP000192223">
    <property type="component" value="Unplaced"/>
</dbReference>
<dbReference type="GeneID" id="108735112"/>
<dbReference type="InterPro" id="IPR053962">
    <property type="entry name" value="XRCC4_CC"/>
</dbReference>
<dbReference type="RefSeq" id="XP_018322443.1">
    <property type="nucleotide sequence ID" value="XM_018466941.1"/>
</dbReference>
<feature type="region of interest" description="Disordered" evidence="2">
    <location>
        <begin position="296"/>
        <end position="315"/>
    </location>
</feature>
<dbReference type="RefSeq" id="XP_018322442.1">
    <property type="nucleotide sequence ID" value="XM_018466940.1"/>
</dbReference>
<dbReference type="KEGG" id="apln:108735112"/>